<evidence type="ECO:0000256" key="1">
    <source>
        <dbReference type="ARBA" id="ARBA00022801"/>
    </source>
</evidence>
<dbReference type="InterPro" id="IPR000868">
    <property type="entry name" value="Isochorismatase-like_dom"/>
</dbReference>
<dbReference type="PANTHER" id="PTHR43540:SF6">
    <property type="entry name" value="ISOCHORISMATASE-LIKE DOMAIN-CONTAINING PROTEIN"/>
    <property type="match status" value="1"/>
</dbReference>
<proteinExistence type="predicted"/>
<name>A0ABP8YRM8_9MICO</name>
<dbReference type="InterPro" id="IPR036380">
    <property type="entry name" value="Isochorismatase-like_sf"/>
</dbReference>
<dbReference type="Proteomes" id="UP001500121">
    <property type="component" value="Unassembled WGS sequence"/>
</dbReference>
<accession>A0ABP8YRM8</accession>
<dbReference type="InterPro" id="IPR050272">
    <property type="entry name" value="Isochorismatase-like_hydrls"/>
</dbReference>
<feature type="domain" description="Isochorismatase-like" evidence="2">
    <location>
        <begin position="8"/>
        <end position="180"/>
    </location>
</feature>
<gene>
    <name evidence="3" type="ORF">GCM10025783_00890</name>
</gene>
<dbReference type="EMBL" id="BAABLP010000001">
    <property type="protein sequence ID" value="GAA4734995.1"/>
    <property type="molecule type" value="Genomic_DNA"/>
</dbReference>
<dbReference type="RefSeq" id="WP_345478925.1">
    <property type="nucleotide sequence ID" value="NZ_BAABLP010000001.1"/>
</dbReference>
<reference evidence="4" key="1">
    <citation type="journal article" date="2019" name="Int. J. Syst. Evol. Microbiol.">
        <title>The Global Catalogue of Microorganisms (GCM) 10K type strain sequencing project: providing services to taxonomists for standard genome sequencing and annotation.</title>
        <authorList>
            <consortium name="The Broad Institute Genomics Platform"/>
            <consortium name="The Broad Institute Genome Sequencing Center for Infectious Disease"/>
            <person name="Wu L."/>
            <person name="Ma J."/>
        </authorList>
    </citation>
    <scope>NUCLEOTIDE SEQUENCE [LARGE SCALE GENOMIC DNA]</scope>
    <source>
        <strain evidence="4">JCM 19015</strain>
    </source>
</reference>
<dbReference type="Pfam" id="PF00857">
    <property type="entry name" value="Isochorismatase"/>
    <property type="match status" value="1"/>
</dbReference>
<evidence type="ECO:0000259" key="2">
    <source>
        <dbReference type="Pfam" id="PF00857"/>
    </source>
</evidence>
<evidence type="ECO:0000313" key="3">
    <source>
        <dbReference type="EMBL" id="GAA4734995.1"/>
    </source>
</evidence>
<evidence type="ECO:0000313" key="4">
    <source>
        <dbReference type="Proteomes" id="UP001500121"/>
    </source>
</evidence>
<dbReference type="GO" id="GO:0016787">
    <property type="term" value="F:hydrolase activity"/>
    <property type="evidence" value="ECO:0007669"/>
    <property type="project" value="UniProtKB-KW"/>
</dbReference>
<keyword evidence="1 3" id="KW-0378">Hydrolase</keyword>
<sequence>MTDAPKRALLMIDVQREYVDGALPIAHPPLQESLPNIVAAVEAAHAADVPVVLVRHVDAADSPVFAAGSRGAELHDTVATAAHDLLLVKEAVSCFAGTHLAAWLEAHGVDTVTIAGFMTQHCDESTARDAADLGLGVELLADATGTLPLTTPSGTISARDLHERTLLVLASGFASVTSTEAWIAAASTGAPLEAPNLWASTEPARAARSA</sequence>
<dbReference type="PANTHER" id="PTHR43540">
    <property type="entry name" value="PEROXYUREIDOACRYLATE/UREIDOACRYLATE AMIDOHYDROLASE-RELATED"/>
    <property type="match status" value="1"/>
</dbReference>
<comment type="caution">
    <text evidence="3">The sequence shown here is derived from an EMBL/GenBank/DDBJ whole genome shotgun (WGS) entry which is preliminary data.</text>
</comment>
<keyword evidence="4" id="KW-1185">Reference proteome</keyword>
<protein>
    <submittedName>
        <fullName evidence="3">Cysteine hydrolase family protein</fullName>
    </submittedName>
</protein>
<dbReference type="SUPFAM" id="SSF52499">
    <property type="entry name" value="Isochorismatase-like hydrolases"/>
    <property type="match status" value="1"/>
</dbReference>
<organism evidence="3 4">
    <name type="scientific">Amnibacterium soli</name>
    <dbReference type="NCBI Taxonomy" id="1282736"/>
    <lineage>
        <taxon>Bacteria</taxon>
        <taxon>Bacillati</taxon>
        <taxon>Actinomycetota</taxon>
        <taxon>Actinomycetes</taxon>
        <taxon>Micrococcales</taxon>
        <taxon>Microbacteriaceae</taxon>
        <taxon>Amnibacterium</taxon>
    </lineage>
</organism>
<dbReference type="Gene3D" id="3.40.50.850">
    <property type="entry name" value="Isochorismatase-like"/>
    <property type="match status" value="1"/>
</dbReference>